<dbReference type="InterPro" id="IPR029035">
    <property type="entry name" value="DHS-like_NAD/FAD-binding_dom"/>
</dbReference>
<accession>A0A5C4S9Z1</accession>
<protein>
    <submittedName>
        <fullName evidence="1">Uncharacterized protein</fullName>
    </submittedName>
</protein>
<organism evidence="1 2">
    <name type="scientific">Chlorobaculum thiosulfatiphilum</name>
    <name type="common">Chlorobium limicola f.sp. thiosulfatophilum</name>
    <dbReference type="NCBI Taxonomy" id="115852"/>
    <lineage>
        <taxon>Bacteria</taxon>
        <taxon>Pseudomonadati</taxon>
        <taxon>Chlorobiota</taxon>
        <taxon>Chlorobiia</taxon>
        <taxon>Chlorobiales</taxon>
        <taxon>Chlorobiaceae</taxon>
        <taxon>Chlorobaculum</taxon>
    </lineage>
</organism>
<dbReference type="Gene3D" id="3.40.50.1220">
    <property type="entry name" value="TPP-binding domain"/>
    <property type="match status" value="1"/>
</dbReference>
<dbReference type="Gene3D" id="1.25.40.10">
    <property type="entry name" value="Tetratricopeptide repeat domain"/>
    <property type="match status" value="1"/>
</dbReference>
<evidence type="ECO:0000313" key="2">
    <source>
        <dbReference type="Proteomes" id="UP000308271"/>
    </source>
</evidence>
<proteinExistence type="predicted"/>
<name>A0A5C4S9Z1_CHLTI</name>
<gene>
    <name evidence="1" type="ORF">FGF66_00885</name>
</gene>
<sequence>MDLDGLISIIKNGNAAFFVGAGISRQAGIPMARDIECGIINVLGVEDNDAVVYKEKQLPLEATIESIIKYTSSSEKLFAIFHNVSPQRNHQLIARLAHSDKYQVPVVLTTNFDTLIEQAGAFNVFVDGVHQPSMIKGLEFPCLVKLHGCVNSIGALCATIKDVANERAFERRRYALKYFLDGVKIKDVIVLGYSFSDKFDISPLLRALQLPVRFWIINHNDSNLLRSNSLSDMPDDYPLRSYDGALIDLNTDKFIDVLWAKTQNDPVNSLAYEKLQYDAKLALWRDDIEWKNGYGIVSLISAVLFRNANCYNLSNRYAERAMGEFDKSSALDYMCILSQLMGDNLRDLGDLSEAVKNFKYANKYAKISNRVDYSAKSLNSLGVVMEDYAKDMDIKNESAFPHSSRRKAIKYYDLAIKRAEYVNDKELSSICEANKAIAMKNIQNKKYRIYAFSILHRSLKVAKKVGDVKSVARYYGMMASCLSLLGRKKWAIDLWFRAMQTSKDIGDSQHVAIWTANLGEDYIDIDKIEAEVYINDAKTSFAKLKMIPQEKYCDYLLEKMCKNI</sequence>
<dbReference type="InterPro" id="IPR011990">
    <property type="entry name" value="TPR-like_helical_dom_sf"/>
</dbReference>
<dbReference type="SUPFAM" id="SSF48452">
    <property type="entry name" value="TPR-like"/>
    <property type="match status" value="1"/>
</dbReference>
<dbReference type="RefSeq" id="WP_139455814.1">
    <property type="nucleotide sequence ID" value="NZ_VDCH01000001.1"/>
</dbReference>
<reference evidence="1 2" key="1">
    <citation type="submission" date="2019-05" db="EMBL/GenBank/DDBJ databases">
        <title>Draft Whole-Genome sequence of the green sulfur bacterium Chlorobaculum thiosulfatiphilum DSM 249.</title>
        <authorList>
            <person name="Meyer T.E."/>
            <person name="Kyndt J.A."/>
        </authorList>
    </citation>
    <scope>NUCLEOTIDE SEQUENCE [LARGE SCALE GENOMIC DNA]</scope>
    <source>
        <strain evidence="1 2">DSM 249</strain>
    </source>
</reference>
<dbReference type="OrthoDB" id="1688888at2"/>
<comment type="caution">
    <text evidence="1">The sequence shown here is derived from an EMBL/GenBank/DDBJ whole genome shotgun (WGS) entry which is preliminary data.</text>
</comment>
<dbReference type="Pfam" id="PF13289">
    <property type="entry name" value="SIR2_2"/>
    <property type="match status" value="1"/>
</dbReference>
<keyword evidence="2" id="KW-1185">Reference proteome</keyword>
<dbReference type="AlphaFoldDB" id="A0A5C4S9Z1"/>
<dbReference type="EMBL" id="VDCH01000001">
    <property type="protein sequence ID" value="TNJ40344.1"/>
    <property type="molecule type" value="Genomic_DNA"/>
</dbReference>
<evidence type="ECO:0000313" key="1">
    <source>
        <dbReference type="EMBL" id="TNJ40344.1"/>
    </source>
</evidence>
<dbReference type="Proteomes" id="UP000308271">
    <property type="component" value="Unassembled WGS sequence"/>
</dbReference>
<dbReference type="SUPFAM" id="SSF52467">
    <property type="entry name" value="DHS-like NAD/FAD-binding domain"/>
    <property type="match status" value="1"/>
</dbReference>